<evidence type="ECO:0000256" key="3">
    <source>
        <dbReference type="ARBA" id="ARBA00022679"/>
    </source>
</evidence>
<dbReference type="InterPro" id="IPR005697">
    <property type="entry name" value="HST_MetA"/>
</dbReference>
<dbReference type="Pfam" id="PF00696">
    <property type="entry name" value="AA_kinase"/>
    <property type="match status" value="1"/>
</dbReference>
<keyword evidence="3 7" id="KW-0808">Transferase</keyword>
<feature type="domain" description="Aspartate/glutamate/uridylate kinase" evidence="8">
    <location>
        <begin position="306"/>
        <end position="571"/>
    </location>
</feature>
<dbReference type="InterPro" id="IPR033752">
    <property type="entry name" value="MetA_family"/>
</dbReference>
<dbReference type="PANTHER" id="PTHR20919">
    <property type="entry name" value="HOMOSERINE O-SUCCINYLTRANSFERASE"/>
    <property type="match status" value="1"/>
</dbReference>
<keyword evidence="4 7" id="KW-0486">Methionine biosynthesis</keyword>
<dbReference type="InterPro" id="IPR018042">
    <property type="entry name" value="Aspartate_kinase_CS"/>
</dbReference>
<evidence type="ECO:0000256" key="6">
    <source>
        <dbReference type="ARBA" id="ARBA00049043"/>
    </source>
</evidence>
<dbReference type="SUPFAM" id="SSF53633">
    <property type="entry name" value="Carbamate kinase-like"/>
    <property type="match status" value="1"/>
</dbReference>
<feature type="active site" description="Acyl-thioester intermediate" evidence="7">
    <location>
        <position position="142"/>
    </location>
</feature>
<comment type="caution">
    <text evidence="7">Lacks conserved residue(s) required for the propagation of feature annotation.</text>
</comment>
<dbReference type="GO" id="GO:0019281">
    <property type="term" value="P:L-methionine biosynthetic process from homoserine via O-succinyl-L-homoserine and cystathionine"/>
    <property type="evidence" value="ECO:0007669"/>
    <property type="project" value="InterPro"/>
</dbReference>
<dbReference type="PANTHER" id="PTHR20919:SF0">
    <property type="entry name" value="HOMOSERINE O-SUCCINYLTRANSFERASE"/>
    <property type="match status" value="1"/>
</dbReference>
<feature type="site" description="Important for substrate specificity" evidence="7">
    <location>
        <position position="191"/>
    </location>
</feature>
<dbReference type="UniPathway" id="UPA00051">
    <property type="reaction ID" value="UER00074"/>
</dbReference>
<evidence type="ECO:0000313" key="10">
    <source>
        <dbReference type="Proteomes" id="UP000243406"/>
    </source>
</evidence>
<dbReference type="Pfam" id="PF04204">
    <property type="entry name" value="HTS"/>
    <property type="match status" value="1"/>
</dbReference>
<dbReference type="Proteomes" id="UP000243406">
    <property type="component" value="Unassembled WGS sequence"/>
</dbReference>
<evidence type="ECO:0000256" key="5">
    <source>
        <dbReference type="ARBA" id="ARBA00023315"/>
    </source>
</evidence>
<proteinExistence type="inferred from homology"/>
<dbReference type="CDD" id="cd03131">
    <property type="entry name" value="GATase1_HTS"/>
    <property type="match status" value="1"/>
</dbReference>
<dbReference type="RefSeq" id="WP_079588839.1">
    <property type="nucleotide sequence ID" value="NZ_FUYN01000001.1"/>
</dbReference>
<sequence>MPIINSTNTDLLKEFYDKDIFQIPELRATTQDIRPLKIGIVNLMPNKKETEIHLMKALSNTPLQIELDLIRTKSRKSKYTDMEYLTKNYKTLDEIKNNKYDGLIITGAPVEHLEFEEIDYWDELKELFEFARTHVYSSLFICWASQAALYYYYGVQKRNLGSKLSGVFEYELAEDSKLTRGLDDNFFYPQSRNTENEEAELRKVPDLKILARSDEAGVCISSSVDERFVFISGHGEYDTDTLYNEYIRDLNKGINPSIPRNYFKNDDPSNRILVRWKSSASLIFSNWINYFVYQQTPYQIEKIEQKVVAKFGGSSLSDSAQFAKTKDIILSDKNRTHIVVSAPGKRHDEDIKVTDLLESCYELKIKQLEIEKQRKKAIGQVYERFKEISENLKLPSHVFSLISKTVEDIEDSIHRDFIISRGEYLNAQVLAAHLGYRFIDASELIFFDEAGLVDEAKTYLEIQKKLNKEEFVVIPGFYGKDFNGNIKTFERGGSDITGSIIARGMSADLYENWTDVDGVMTDDPRINENAVTISEMSYEQLLEVSRNGAKVYHPDAVNPVATASIPLRICNTNKPSNLGTLIQKTKHNK</sequence>
<dbReference type="HAMAP" id="MF_00295">
    <property type="entry name" value="MetA_acyltransf"/>
    <property type="match status" value="1"/>
</dbReference>
<keyword evidence="1 7" id="KW-0963">Cytoplasm</keyword>
<comment type="pathway">
    <text evidence="7">Amino-acid biosynthesis; L-methionine biosynthesis via de novo pathway; O-acetyl-L-homoserine from L-homoserine: step 1/1.</text>
</comment>
<feature type="active site" description="Proton acceptor" evidence="7">
    <location>
        <position position="234"/>
    </location>
</feature>
<feature type="binding site" evidence="7">
    <location>
        <position position="191"/>
    </location>
    <ligand>
        <name>substrate</name>
    </ligand>
</feature>
<comment type="similarity">
    <text evidence="7">Belongs to the MetA family.</text>
</comment>
<dbReference type="Gene3D" id="3.40.1160.10">
    <property type="entry name" value="Acetylglutamate kinase-like"/>
    <property type="match status" value="1"/>
</dbReference>
<dbReference type="AlphaFoldDB" id="A0A1T5A9S4"/>
<accession>A0A1T5A9S4</accession>
<feature type="binding site" evidence="7">
    <location>
        <position position="248"/>
    </location>
    <ligand>
        <name>substrate</name>
    </ligand>
</feature>
<evidence type="ECO:0000259" key="8">
    <source>
        <dbReference type="Pfam" id="PF00696"/>
    </source>
</evidence>
<dbReference type="SUPFAM" id="SSF52317">
    <property type="entry name" value="Class I glutamine amidotransferase-like"/>
    <property type="match status" value="1"/>
</dbReference>
<evidence type="ECO:0000256" key="4">
    <source>
        <dbReference type="ARBA" id="ARBA00023167"/>
    </source>
</evidence>
<feature type="active site" evidence="7">
    <location>
        <position position="236"/>
    </location>
</feature>
<keyword evidence="10" id="KW-1185">Reference proteome</keyword>
<evidence type="ECO:0000256" key="7">
    <source>
        <dbReference type="HAMAP-Rule" id="MF_00295"/>
    </source>
</evidence>
<organism evidence="9 10">
    <name type="scientific">Acetoanaerobium noterae</name>
    <dbReference type="NCBI Taxonomy" id="745369"/>
    <lineage>
        <taxon>Bacteria</taxon>
        <taxon>Bacillati</taxon>
        <taxon>Bacillota</taxon>
        <taxon>Clostridia</taxon>
        <taxon>Peptostreptococcales</taxon>
        <taxon>Filifactoraceae</taxon>
        <taxon>Acetoanaerobium</taxon>
    </lineage>
</organism>
<dbReference type="InterPro" id="IPR001048">
    <property type="entry name" value="Asp/Glu/Uridylate_kinase"/>
</dbReference>
<evidence type="ECO:0000313" key="9">
    <source>
        <dbReference type="EMBL" id="SKB31761.1"/>
    </source>
</evidence>
<dbReference type="InterPro" id="IPR029062">
    <property type="entry name" value="Class_I_gatase-like"/>
</dbReference>
<protein>
    <recommendedName>
        <fullName evidence="7">Homoserine O-acetyltransferase</fullName>
        <shortName evidence="7">HAT</shortName>
        <ecNumber evidence="7">2.3.1.31</ecNumber>
    </recommendedName>
    <alternativeName>
        <fullName evidence="7">Homoserine transacetylase</fullName>
        <shortName evidence="7">HTA</shortName>
    </alternativeName>
</protein>
<dbReference type="GO" id="GO:0008899">
    <property type="term" value="F:homoserine O-succinyltransferase activity"/>
    <property type="evidence" value="ECO:0007669"/>
    <property type="project" value="UniProtKB-UniRule"/>
</dbReference>
<feature type="binding site" evidence="7">
    <location>
        <position position="163"/>
    </location>
    <ligand>
        <name>substrate</name>
    </ligand>
</feature>
<comment type="catalytic activity">
    <reaction evidence="6 7">
        <text>L-homoserine + acetyl-CoA = O-acetyl-L-homoserine + CoA</text>
        <dbReference type="Rhea" id="RHEA:13701"/>
        <dbReference type="ChEBI" id="CHEBI:57287"/>
        <dbReference type="ChEBI" id="CHEBI:57288"/>
        <dbReference type="ChEBI" id="CHEBI:57476"/>
        <dbReference type="ChEBI" id="CHEBI:57716"/>
        <dbReference type="EC" id="2.3.1.31"/>
    </reaction>
</comment>
<evidence type="ECO:0000256" key="2">
    <source>
        <dbReference type="ARBA" id="ARBA00022605"/>
    </source>
</evidence>
<dbReference type="GO" id="GO:0004414">
    <property type="term" value="F:homoserine O-acetyltransferase activity"/>
    <property type="evidence" value="ECO:0007669"/>
    <property type="project" value="UniProtKB-EC"/>
</dbReference>
<dbReference type="EC" id="2.3.1.31" evidence="7"/>
<dbReference type="GO" id="GO:0005737">
    <property type="term" value="C:cytoplasm"/>
    <property type="evidence" value="ECO:0007669"/>
    <property type="project" value="UniProtKB-SubCell"/>
</dbReference>
<dbReference type="InterPro" id="IPR036393">
    <property type="entry name" value="AceGlu_kinase-like_sf"/>
</dbReference>
<evidence type="ECO:0000256" key="1">
    <source>
        <dbReference type="ARBA" id="ARBA00022490"/>
    </source>
</evidence>
<keyword evidence="5 7" id="KW-0012">Acyltransferase</keyword>
<name>A0A1T5A9S4_9FIRM</name>
<feature type="site" description="Important for acyl-CoA specificity" evidence="7">
    <location>
        <position position="111"/>
    </location>
</feature>
<keyword evidence="2 7" id="KW-0028">Amino-acid biosynthesis</keyword>
<comment type="subcellular location">
    <subcellularLocation>
        <location evidence="7">Cytoplasm</location>
    </subcellularLocation>
</comment>
<gene>
    <name evidence="7" type="primary">metAA</name>
    <name evidence="9" type="ORF">SAMN02745120_0910</name>
</gene>
<dbReference type="NCBIfam" id="TIGR01001">
    <property type="entry name" value="metA"/>
    <property type="match status" value="1"/>
</dbReference>
<reference evidence="10" key="1">
    <citation type="submission" date="2017-02" db="EMBL/GenBank/DDBJ databases">
        <authorList>
            <person name="Varghese N."/>
            <person name="Submissions S."/>
        </authorList>
    </citation>
    <scope>NUCLEOTIDE SEQUENCE [LARGE SCALE GENOMIC DNA]</scope>
    <source>
        <strain evidence="10">ATCC 35199</strain>
    </source>
</reference>
<dbReference type="Gene3D" id="3.40.50.880">
    <property type="match status" value="1"/>
</dbReference>
<comment type="function">
    <text evidence="7">Transfers an acetyl group from acetyl-CoA to L-homoserine, forming acetyl-L-homoserine.</text>
</comment>
<dbReference type="EMBL" id="FUYN01000001">
    <property type="protein sequence ID" value="SKB31761.1"/>
    <property type="molecule type" value="Genomic_DNA"/>
</dbReference>
<dbReference type="GO" id="GO:0004072">
    <property type="term" value="F:aspartate kinase activity"/>
    <property type="evidence" value="ECO:0007669"/>
    <property type="project" value="InterPro"/>
</dbReference>
<dbReference type="PROSITE" id="PS00324">
    <property type="entry name" value="ASPARTOKINASE"/>
    <property type="match status" value="1"/>
</dbReference>
<dbReference type="OrthoDB" id="9772423at2"/>